<dbReference type="GO" id="GO:0005385">
    <property type="term" value="F:zinc ion transmembrane transporter activity"/>
    <property type="evidence" value="ECO:0007669"/>
    <property type="project" value="TreeGrafter"/>
</dbReference>
<evidence type="ECO:0000256" key="8">
    <source>
        <dbReference type="ARBA" id="ARBA00023136"/>
    </source>
</evidence>
<accession>A0A4C1YBK8</accession>
<keyword evidence="13" id="KW-1185">Reference proteome</keyword>
<dbReference type="Gene3D" id="1.20.1510.10">
    <property type="entry name" value="Cation efflux protein transmembrane domain"/>
    <property type="match status" value="1"/>
</dbReference>
<gene>
    <name evidence="12" type="primary">Slc30a2</name>
    <name evidence="12" type="ORF">EVAR_51614_1</name>
</gene>
<dbReference type="Pfam" id="PF16916">
    <property type="entry name" value="ZT_dimer"/>
    <property type="match status" value="1"/>
</dbReference>
<dbReference type="InterPro" id="IPR002524">
    <property type="entry name" value="Cation_efflux"/>
</dbReference>
<organism evidence="12 13">
    <name type="scientific">Eumeta variegata</name>
    <name type="common">Bagworm moth</name>
    <name type="synonym">Eumeta japonica</name>
    <dbReference type="NCBI Taxonomy" id="151549"/>
    <lineage>
        <taxon>Eukaryota</taxon>
        <taxon>Metazoa</taxon>
        <taxon>Ecdysozoa</taxon>
        <taxon>Arthropoda</taxon>
        <taxon>Hexapoda</taxon>
        <taxon>Insecta</taxon>
        <taxon>Pterygota</taxon>
        <taxon>Neoptera</taxon>
        <taxon>Endopterygota</taxon>
        <taxon>Lepidoptera</taxon>
        <taxon>Glossata</taxon>
        <taxon>Ditrysia</taxon>
        <taxon>Tineoidea</taxon>
        <taxon>Psychidae</taxon>
        <taxon>Oiketicinae</taxon>
        <taxon>Eumeta</taxon>
    </lineage>
</organism>
<reference evidence="12 13" key="1">
    <citation type="journal article" date="2019" name="Commun. Biol.">
        <title>The bagworm genome reveals a unique fibroin gene that provides high tensile strength.</title>
        <authorList>
            <person name="Kono N."/>
            <person name="Nakamura H."/>
            <person name="Ohtoshi R."/>
            <person name="Tomita M."/>
            <person name="Numata K."/>
            <person name="Arakawa K."/>
        </authorList>
    </citation>
    <scope>NUCLEOTIDE SEQUENCE [LARGE SCALE GENOMIC DNA]</scope>
</reference>
<dbReference type="Proteomes" id="UP000299102">
    <property type="component" value="Unassembled WGS sequence"/>
</dbReference>
<evidence type="ECO:0000259" key="10">
    <source>
        <dbReference type="Pfam" id="PF01545"/>
    </source>
</evidence>
<keyword evidence="3" id="KW-0813">Transport</keyword>
<keyword evidence="8 9" id="KW-0472">Membrane</keyword>
<comment type="caution">
    <text evidence="12">The sequence shown here is derived from an EMBL/GenBank/DDBJ whole genome shotgun (WGS) entry which is preliminary data.</text>
</comment>
<feature type="transmembrane region" description="Helical" evidence="9">
    <location>
        <begin position="100"/>
        <end position="122"/>
    </location>
</feature>
<dbReference type="SUPFAM" id="SSF160240">
    <property type="entry name" value="Cation efflux protein cytoplasmic domain-like"/>
    <property type="match status" value="1"/>
</dbReference>
<evidence type="ECO:0000256" key="9">
    <source>
        <dbReference type="SAM" id="Phobius"/>
    </source>
</evidence>
<keyword evidence="4 9" id="KW-0812">Transmembrane</keyword>
<keyword evidence="7" id="KW-0406">Ion transport</keyword>
<dbReference type="SUPFAM" id="SSF161111">
    <property type="entry name" value="Cation efflux protein transmembrane domain-like"/>
    <property type="match status" value="1"/>
</dbReference>
<keyword evidence="5" id="KW-0864">Zinc transport</keyword>
<protein>
    <submittedName>
        <fullName evidence="12">Zinc transporter 2</fullName>
    </submittedName>
</protein>
<keyword evidence="5" id="KW-0862">Zinc</keyword>
<feature type="transmembrane region" description="Helical" evidence="9">
    <location>
        <begin position="33"/>
        <end position="57"/>
    </location>
</feature>
<evidence type="ECO:0000256" key="3">
    <source>
        <dbReference type="ARBA" id="ARBA00022448"/>
    </source>
</evidence>
<dbReference type="EMBL" id="BGZK01001183">
    <property type="protein sequence ID" value="GBP73701.1"/>
    <property type="molecule type" value="Genomic_DNA"/>
</dbReference>
<dbReference type="PANTHER" id="PTHR11562">
    <property type="entry name" value="CATION EFFLUX PROTEIN/ ZINC TRANSPORTER"/>
    <property type="match status" value="1"/>
</dbReference>
<evidence type="ECO:0000256" key="7">
    <source>
        <dbReference type="ARBA" id="ARBA00023065"/>
    </source>
</evidence>
<feature type="transmembrane region" description="Helical" evidence="9">
    <location>
        <begin position="137"/>
        <end position="156"/>
    </location>
</feature>
<dbReference type="OrthoDB" id="9944568at2759"/>
<feature type="transmembrane region" description="Helical" evidence="9">
    <location>
        <begin position="63"/>
        <end position="80"/>
    </location>
</feature>
<dbReference type="Pfam" id="PF01545">
    <property type="entry name" value="Cation_efflux"/>
    <property type="match status" value="1"/>
</dbReference>
<feature type="domain" description="Cation efflux protein transmembrane" evidence="10">
    <location>
        <begin position="34"/>
        <end position="300"/>
    </location>
</feature>
<name>A0A4C1YBK8_EUMVA</name>
<feature type="transmembrane region" description="Helical" evidence="9">
    <location>
        <begin position="242"/>
        <end position="265"/>
    </location>
</feature>
<keyword evidence="6 9" id="KW-1133">Transmembrane helix</keyword>
<dbReference type="InterPro" id="IPR050681">
    <property type="entry name" value="CDF/SLC30A"/>
</dbReference>
<evidence type="ECO:0000313" key="13">
    <source>
        <dbReference type="Proteomes" id="UP000299102"/>
    </source>
</evidence>
<evidence type="ECO:0000256" key="4">
    <source>
        <dbReference type="ARBA" id="ARBA00022692"/>
    </source>
</evidence>
<dbReference type="PANTHER" id="PTHR11562:SF84">
    <property type="entry name" value="LD05335P"/>
    <property type="match status" value="1"/>
</dbReference>
<dbReference type="InterPro" id="IPR058533">
    <property type="entry name" value="Cation_efflux_TM"/>
</dbReference>
<sequence>MEVYNGEEIISSDVADHCHWKSQVEPPSAVPQLLTALLLCALFMICEVIGGYIAGSLSVMCDAAHMLSDCAGFGLALLAIRLARRGRDNHLSYGYRRAEVLGAMMSVLLIWILTSGFVYLAVNRLHTGDFEIDPDTMMIVSGIGVAFNMLMAFVLYSGCGSSIAHLHSHGGACSMDHHAHSHGHTHAHEENNTRLKFFNETQMPRANGGVSNGDYILKDMGEGEMNRNKPQARGRNINLRAAAVHVLGDLIQSTGVLIASIIIKIYPQAKIVDPLCTCAFSVLVFLTTVRVVRDAIIILMQGVPTNFKYLELKEALASVGSVRHVHSLHVWALSTHDTLMTAHVAIDEHADSEQVLQACLAIVKNNYNVQSATIQVERYNDMMRICPECRPQPLART</sequence>
<evidence type="ECO:0000259" key="11">
    <source>
        <dbReference type="Pfam" id="PF16916"/>
    </source>
</evidence>
<comment type="similarity">
    <text evidence="2">Belongs to the cation diffusion facilitator (CDF) transporter (TC 2.A.4) family. SLC30A subfamily.</text>
</comment>
<evidence type="ECO:0000256" key="2">
    <source>
        <dbReference type="ARBA" id="ARBA00008873"/>
    </source>
</evidence>
<evidence type="ECO:0000313" key="12">
    <source>
        <dbReference type="EMBL" id="GBP73701.1"/>
    </source>
</evidence>
<evidence type="ECO:0000256" key="6">
    <source>
        <dbReference type="ARBA" id="ARBA00022989"/>
    </source>
</evidence>
<dbReference type="GO" id="GO:0005886">
    <property type="term" value="C:plasma membrane"/>
    <property type="evidence" value="ECO:0007669"/>
    <property type="project" value="TreeGrafter"/>
</dbReference>
<feature type="domain" description="Cation efflux protein cytoplasmic" evidence="11">
    <location>
        <begin position="307"/>
        <end position="379"/>
    </location>
</feature>
<dbReference type="GO" id="GO:0010043">
    <property type="term" value="P:response to zinc ion"/>
    <property type="evidence" value="ECO:0007669"/>
    <property type="project" value="TreeGrafter"/>
</dbReference>
<dbReference type="AlphaFoldDB" id="A0A4C1YBK8"/>
<dbReference type="NCBIfam" id="TIGR01297">
    <property type="entry name" value="CDF"/>
    <property type="match status" value="1"/>
</dbReference>
<dbReference type="InterPro" id="IPR027469">
    <property type="entry name" value="Cation_efflux_TMD_sf"/>
</dbReference>
<evidence type="ECO:0000256" key="1">
    <source>
        <dbReference type="ARBA" id="ARBA00004141"/>
    </source>
</evidence>
<dbReference type="InterPro" id="IPR036837">
    <property type="entry name" value="Cation_efflux_CTD_sf"/>
</dbReference>
<dbReference type="InterPro" id="IPR027470">
    <property type="entry name" value="Cation_efflux_CTD"/>
</dbReference>
<evidence type="ECO:0000256" key="5">
    <source>
        <dbReference type="ARBA" id="ARBA00022906"/>
    </source>
</evidence>
<dbReference type="STRING" id="151549.A0A4C1YBK8"/>
<proteinExistence type="inferred from homology"/>
<comment type="subcellular location">
    <subcellularLocation>
        <location evidence="1">Membrane</location>
        <topology evidence="1">Multi-pass membrane protein</topology>
    </subcellularLocation>
</comment>